<dbReference type="Proteomes" id="UP000770717">
    <property type="component" value="Unassembled WGS sequence"/>
</dbReference>
<proteinExistence type="predicted"/>
<gene>
    <name evidence="1" type="ORF">GDO78_015105</name>
</gene>
<keyword evidence="2" id="KW-1185">Reference proteome</keyword>
<evidence type="ECO:0000313" key="1">
    <source>
        <dbReference type="EMBL" id="KAG9471362.1"/>
    </source>
</evidence>
<protein>
    <submittedName>
        <fullName evidence="1">Uncharacterized protein</fullName>
    </submittedName>
</protein>
<comment type="caution">
    <text evidence="1">The sequence shown here is derived from an EMBL/GenBank/DDBJ whole genome shotgun (WGS) entry which is preliminary data.</text>
</comment>
<organism evidence="1 2">
    <name type="scientific">Eleutherodactylus coqui</name>
    <name type="common">Puerto Rican coqui</name>
    <dbReference type="NCBI Taxonomy" id="57060"/>
    <lineage>
        <taxon>Eukaryota</taxon>
        <taxon>Metazoa</taxon>
        <taxon>Chordata</taxon>
        <taxon>Craniata</taxon>
        <taxon>Vertebrata</taxon>
        <taxon>Euteleostomi</taxon>
        <taxon>Amphibia</taxon>
        <taxon>Batrachia</taxon>
        <taxon>Anura</taxon>
        <taxon>Neobatrachia</taxon>
        <taxon>Hyloidea</taxon>
        <taxon>Eleutherodactylidae</taxon>
        <taxon>Eleutherodactylinae</taxon>
        <taxon>Eleutherodactylus</taxon>
        <taxon>Eleutherodactylus</taxon>
    </lineage>
</organism>
<name>A0A8J6EL25_ELECQ</name>
<evidence type="ECO:0000313" key="2">
    <source>
        <dbReference type="Proteomes" id="UP000770717"/>
    </source>
</evidence>
<dbReference type="EMBL" id="WNTK01000156">
    <property type="protein sequence ID" value="KAG9471362.1"/>
    <property type="molecule type" value="Genomic_DNA"/>
</dbReference>
<dbReference type="AlphaFoldDB" id="A0A8J6EL25"/>
<sequence length="149" mass="15615">MNISGPCHLFLPIIYSPPSATIYCGGIKVGALVAGRHSSPMASCLLPPICRDIPGICDILQKVGALLGFAVNAPTSEPLILSALTSLRGTVPSFEHLLVKMKSSLQYLDLLAAPTPESLRIILKGDNSNVKQRLVVGVASGLLSIDQNG</sequence>
<accession>A0A8J6EL25</accession>
<reference evidence="1" key="1">
    <citation type="thesis" date="2020" institute="ProQuest LLC" country="789 East Eisenhower Parkway, Ann Arbor, MI, USA">
        <title>Comparative Genomics and Chromosome Evolution.</title>
        <authorList>
            <person name="Mudd A.B."/>
        </authorList>
    </citation>
    <scope>NUCLEOTIDE SEQUENCE</scope>
    <source>
        <strain evidence="1">HN-11 Male</strain>
        <tissue evidence="1">Kidney and liver</tissue>
    </source>
</reference>